<dbReference type="CDD" id="cd00371">
    <property type="entry name" value="HMA"/>
    <property type="match status" value="2"/>
</dbReference>
<dbReference type="InterPro" id="IPR017969">
    <property type="entry name" value="Heavy-metal-associated_CS"/>
</dbReference>
<evidence type="ECO:0000256" key="1">
    <source>
        <dbReference type="ARBA" id="ARBA00004651"/>
    </source>
</evidence>
<sequence length="833" mass="87904">MTSFTTTAADAGGKAPGLSVQLPISGMTCASCVRRVEQALLKAPGVLEATVNLASEKAEVSLAADTPVSVLSEAIAKAGYQTRTEQFELSIIGMSCASCVGRVEKALLKLPGVLSASVNLAAETAQIEALAGNVDEQQLMAAVAKAGYEAAPLSAERDDDNARREREQQGLKRSFWLAAVLTTPVFVLEMGAHFVPGMHHWIQDTLGQSLNWNIQFVLTTLVLFGPGLRFLRHGLPALLRAAPDMNSLVALGSLSAWGFSVVATFAGFLLPEGTRQVYFEAAAVIVTLILLGRYLEARAKGRTGEAIRRLLSLQVTTARVKRNGDTQELPLAQVRVGDLVLVRPGERIPVDGTVQDGSSYVDESMLTGEPVPVEKTEGDEVVGGTVNKNGALSFEVTKVGGDTLLARIIQMVEQAQGAKLPIQALVDKVTAVFVPVVMAVAALTFVVWLWLGPSPALSFALINGVAVLIIACPCAMGLATPTSIMVGTGRAAELGVLFRKGQALQTLRNAHVIALDKTGTLTRGQPELTDLQVLPGFDEDEVLALVAAVEQHSEHPIAEAIVAAAKERQLNLPEPENFKSHSGLGVSATLDGRQVEVGADRYMKQLGHQLDALADAAEKLANEGKSPLYVAIDGQLAAIIAVADPIKEGTPAAIKALHDLGLKVAMITGDNRHTANAIASQLGIDEVEAEVMPDGKVEALRRLREQYGPVAFVGDGINDAPALAEADVGLAIGTGTDIAIEAAEVVLMSGDLRAVPDALAISHATLRNIRQNLFWAFAYNICLIPLAAGALYPFYGLLLSPMLAAGAMAMSSVFVVGNALRLKKFRAVSQQNQ</sequence>
<comment type="subcellular location">
    <subcellularLocation>
        <location evidence="1">Cell membrane</location>
        <topology evidence="1">Multi-pass membrane protein</topology>
    </subcellularLocation>
</comment>
<dbReference type="EC" id="7.2.2.8" evidence="3"/>
<evidence type="ECO:0000256" key="14">
    <source>
        <dbReference type="ARBA" id="ARBA00022967"/>
    </source>
</evidence>
<dbReference type="InterPro" id="IPR001757">
    <property type="entry name" value="P_typ_ATPase"/>
</dbReference>
<dbReference type="InterPro" id="IPR006122">
    <property type="entry name" value="HMA_Cu_ion-bd"/>
</dbReference>
<dbReference type="Proteomes" id="UP000242231">
    <property type="component" value="Unassembled WGS sequence"/>
</dbReference>
<comment type="similarity">
    <text evidence="2 21">Belongs to the cation transport ATPase (P-type) (TC 3.A.3) family. Type IB subfamily.</text>
</comment>
<dbReference type="GO" id="GO:0005507">
    <property type="term" value="F:copper ion binding"/>
    <property type="evidence" value="ECO:0007669"/>
    <property type="project" value="InterPro"/>
</dbReference>
<keyword evidence="4" id="KW-0813">Transport</keyword>
<dbReference type="SFLD" id="SFLDG00002">
    <property type="entry name" value="C1.7:_P-type_atpase_like"/>
    <property type="match status" value="1"/>
</dbReference>
<feature type="transmembrane region" description="Helical" evidence="21">
    <location>
        <begin position="429"/>
        <end position="451"/>
    </location>
</feature>
<feature type="domain" description="HMA" evidence="22">
    <location>
        <begin position="85"/>
        <end position="151"/>
    </location>
</feature>
<evidence type="ECO:0000256" key="18">
    <source>
        <dbReference type="ARBA" id="ARBA00023136"/>
    </source>
</evidence>
<protein>
    <recommendedName>
        <fullName evidence="3">P-type Cu(+) transporter</fullName>
        <ecNumber evidence="3">7.2.2.8</ecNumber>
    </recommendedName>
    <alternativeName>
        <fullName evidence="19">Cu(+)-exporting ATPase</fullName>
    </alternativeName>
</protein>
<keyword evidence="16" id="KW-0186">Copper</keyword>
<evidence type="ECO:0000256" key="15">
    <source>
        <dbReference type="ARBA" id="ARBA00022989"/>
    </source>
</evidence>
<dbReference type="FunFam" id="3.40.50.1000:FF:000144">
    <property type="entry name" value="copper-transporting ATPase 1 isoform X2"/>
    <property type="match status" value="1"/>
</dbReference>
<evidence type="ECO:0000256" key="20">
    <source>
        <dbReference type="ARBA" id="ARBA00049289"/>
    </source>
</evidence>
<dbReference type="Gene3D" id="3.40.1110.10">
    <property type="entry name" value="Calcium-transporting ATPase, cytoplasmic domain N"/>
    <property type="match status" value="1"/>
</dbReference>
<feature type="transmembrane region" description="Helical" evidence="21">
    <location>
        <begin position="248"/>
        <end position="270"/>
    </location>
</feature>
<dbReference type="NCBIfam" id="TIGR01494">
    <property type="entry name" value="ATPase_P-type"/>
    <property type="match status" value="1"/>
</dbReference>
<feature type="transmembrane region" description="Helical" evidence="21">
    <location>
        <begin position="457"/>
        <end position="480"/>
    </location>
</feature>
<dbReference type="InterPro" id="IPR027256">
    <property type="entry name" value="P-typ_ATPase_IB"/>
</dbReference>
<evidence type="ECO:0000313" key="23">
    <source>
        <dbReference type="EMBL" id="PPL17910.1"/>
    </source>
</evidence>
<dbReference type="Gene3D" id="3.30.70.100">
    <property type="match status" value="2"/>
</dbReference>
<dbReference type="SFLD" id="SFLDS00003">
    <property type="entry name" value="Haloacid_Dehalogenase"/>
    <property type="match status" value="1"/>
</dbReference>
<dbReference type="NCBIfam" id="TIGR01525">
    <property type="entry name" value="ATPase-IB_hvy"/>
    <property type="match status" value="1"/>
</dbReference>
<dbReference type="Pfam" id="PF00122">
    <property type="entry name" value="E1-E2_ATPase"/>
    <property type="match status" value="1"/>
</dbReference>
<keyword evidence="12 21" id="KW-0067">ATP-binding</keyword>
<dbReference type="GO" id="GO:0016887">
    <property type="term" value="F:ATP hydrolysis activity"/>
    <property type="evidence" value="ECO:0007669"/>
    <property type="project" value="InterPro"/>
</dbReference>
<dbReference type="SUPFAM" id="SSF81653">
    <property type="entry name" value="Calcium ATPase, transduction domain A"/>
    <property type="match status" value="1"/>
</dbReference>
<evidence type="ECO:0000256" key="13">
    <source>
        <dbReference type="ARBA" id="ARBA00022842"/>
    </source>
</evidence>
<dbReference type="SUPFAM" id="SSF56784">
    <property type="entry name" value="HAD-like"/>
    <property type="match status" value="1"/>
</dbReference>
<dbReference type="PRINTS" id="PR00119">
    <property type="entry name" value="CATATPASE"/>
</dbReference>
<dbReference type="EMBL" id="MPZM01000004">
    <property type="protein sequence ID" value="PPL17910.1"/>
    <property type="molecule type" value="Genomic_DNA"/>
</dbReference>
<comment type="caution">
    <text evidence="23">The sequence shown here is derived from an EMBL/GenBank/DDBJ whole genome shotgun (WGS) entry which is preliminary data.</text>
</comment>
<keyword evidence="5 21" id="KW-1003">Cell membrane</keyword>
<dbReference type="Pfam" id="PF00403">
    <property type="entry name" value="HMA"/>
    <property type="match status" value="2"/>
</dbReference>
<evidence type="ECO:0000256" key="19">
    <source>
        <dbReference type="ARBA" id="ARBA00033239"/>
    </source>
</evidence>
<evidence type="ECO:0000256" key="6">
    <source>
        <dbReference type="ARBA" id="ARBA00022553"/>
    </source>
</evidence>
<feature type="transmembrane region" description="Helical" evidence="21">
    <location>
        <begin position="174"/>
        <end position="195"/>
    </location>
</feature>
<dbReference type="NCBIfam" id="TIGR00003">
    <property type="entry name" value="copper ion binding protein"/>
    <property type="match status" value="2"/>
</dbReference>
<evidence type="ECO:0000256" key="8">
    <source>
        <dbReference type="ARBA" id="ARBA00022723"/>
    </source>
</evidence>
<dbReference type="PROSITE" id="PS00154">
    <property type="entry name" value="ATPASE_E1_E2"/>
    <property type="match status" value="1"/>
</dbReference>
<keyword evidence="14" id="KW-1278">Translocase</keyword>
<evidence type="ECO:0000256" key="2">
    <source>
        <dbReference type="ARBA" id="ARBA00006024"/>
    </source>
</evidence>
<accession>A0A2P5TQE4</accession>
<evidence type="ECO:0000256" key="12">
    <source>
        <dbReference type="ARBA" id="ARBA00022840"/>
    </source>
</evidence>
<dbReference type="InterPro" id="IPR018303">
    <property type="entry name" value="ATPase_P-typ_P_site"/>
</dbReference>
<evidence type="ECO:0000259" key="22">
    <source>
        <dbReference type="PROSITE" id="PS50846"/>
    </source>
</evidence>
<evidence type="ECO:0000256" key="11">
    <source>
        <dbReference type="ARBA" id="ARBA00022796"/>
    </source>
</evidence>
<dbReference type="InterPro" id="IPR036412">
    <property type="entry name" value="HAD-like_sf"/>
</dbReference>
<dbReference type="InterPro" id="IPR059000">
    <property type="entry name" value="ATPase_P-type_domA"/>
</dbReference>
<dbReference type="SUPFAM" id="SSF55008">
    <property type="entry name" value="HMA, heavy metal-associated domain"/>
    <property type="match status" value="2"/>
</dbReference>
<keyword evidence="13" id="KW-0460">Magnesium</keyword>
<organism evidence="23 24">
    <name type="scientific">Oceanisphaera arctica</name>
    <dbReference type="NCBI Taxonomy" id="641510"/>
    <lineage>
        <taxon>Bacteria</taxon>
        <taxon>Pseudomonadati</taxon>
        <taxon>Pseudomonadota</taxon>
        <taxon>Gammaproteobacteria</taxon>
        <taxon>Aeromonadales</taxon>
        <taxon>Aeromonadaceae</taxon>
        <taxon>Oceanisphaera</taxon>
    </lineage>
</organism>
<feature type="transmembrane region" description="Helical" evidence="21">
    <location>
        <begin position="773"/>
        <end position="795"/>
    </location>
</feature>
<dbReference type="PROSITE" id="PS01047">
    <property type="entry name" value="HMA_1"/>
    <property type="match status" value="2"/>
</dbReference>
<evidence type="ECO:0000256" key="21">
    <source>
        <dbReference type="RuleBase" id="RU362081"/>
    </source>
</evidence>
<evidence type="ECO:0000256" key="5">
    <source>
        <dbReference type="ARBA" id="ARBA00022475"/>
    </source>
</evidence>
<dbReference type="PANTHER" id="PTHR43520">
    <property type="entry name" value="ATP7, ISOFORM B"/>
    <property type="match status" value="1"/>
</dbReference>
<dbReference type="Gene3D" id="2.70.150.10">
    <property type="entry name" value="Calcium-transporting ATPase, cytoplasmic transduction domain A"/>
    <property type="match status" value="1"/>
</dbReference>
<dbReference type="PANTHER" id="PTHR43520:SF8">
    <property type="entry name" value="P-TYPE CU(+) TRANSPORTER"/>
    <property type="match status" value="1"/>
</dbReference>
<dbReference type="PROSITE" id="PS50846">
    <property type="entry name" value="HMA_2"/>
    <property type="match status" value="2"/>
</dbReference>
<feature type="transmembrane region" description="Helical" evidence="21">
    <location>
        <begin position="801"/>
        <end position="820"/>
    </location>
</feature>
<keyword evidence="7 21" id="KW-0812">Transmembrane</keyword>
<dbReference type="FunFam" id="3.30.70.100:FF:000005">
    <property type="entry name" value="Copper-exporting P-type ATPase A"/>
    <property type="match status" value="2"/>
</dbReference>
<evidence type="ECO:0000256" key="10">
    <source>
        <dbReference type="ARBA" id="ARBA00022741"/>
    </source>
</evidence>
<dbReference type="AlphaFoldDB" id="A0A2P5TQE4"/>
<keyword evidence="8 21" id="KW-0479">Metal-binding</keyword>
<evidence type="ECO:0000256" key="7">
    <source>
        <dbReference type="ARBA" id="ARBA00022692"/>
    </source>
</evidence>
<dbReference type="InterPro" id="IPR008250">
    <property type="entry name" value="ATPase_P-typ_transduc_dom_A_sf"/>
</dbReference>
<dbReference type="InterPro" id="IPR036163">
    <property type="entry name" value="HMA_dom_sf"/>
</dbReference>
<evidence type="ECO:0000256" key="3">
    <source>
        <dbReference type="ARBA" id="ARBA00012517"/>
    </source>
</evidence>
<dbReference type="InterPro" id="IPR023214">
    <property type="entry name" value="HAD_sf"/>
</dbReference>
<feature type="transmembrane region" description="Helical" evidence="21">
    <location>
        <begin position="210"/>
        <end position="228"/>
    </location>
</feature>
<evidence type="ECO:0000256" key="17">
    <source>
        <dbReference type="ARBA" id="ARBA00023065"/>
    </source>
</evidence>
<evidence type="ECO:0000313" key="24">
    <source>
        <dbReference type="Proteomes" id="UP000242231"/>
    </source>
</evidence>
<evidence type="ECO:0000256" key="9">
    <source>
        <dbReference type="ARBA" id="ARBA00022737"/>
    </source>
</evidence>
<dbReference type="SFLD" id="SFLDF00027">
    <property type="entry name" value="p-type_atpase"/>
    <property type="match status" value="1"/>
</dbReference>
<dbReference type="InterPro" id="IPR044492">
    <property type="entry name" value="P_typ_ATPase_HD_dom"/>
</dbReference>
<name>A0A2P5TQE4_9GAMM</name>
<keyword evidence="18 21" id="KW-0472">Membrane</keyword>
<dbReference type="PRINTS" id="PR00943">
    <property type="entry name" value="CUATPASE"/>
</dbReference>
<dbReference type="InterPro" id="IPR006121">
    <property type="entry name" value="HMA_dom"/>
</dbReference>
<feature type="transmembrane region" description="Helical" evidence="21">
    <location>
        <begin position="276"/>
        <end position="295"/>
    </location>
</feature>
<reference evidence="24" key="1">
    <citation type="submission" date="2016-11" db="EMBL/GenBank/DDBJ databases">
        <authorList>
            <person name="Sisinthy S."/>
            <person name="Ara S."/>
            <person name="Gundlapally S.R."/>
        </authorList>
    </citation>
    <scope>NUCLEOTIDE SEQUENCE [LARGE SCALE GENOMIC DNA]</scope>
    <source>
        <strain evidence="24">V1-41</strain>
    </source>
</reference>
<dbReference type="GO" id="GO:0005886">
    <property type="term" value="C:plasma membrane"/>
    <property type="evidence" value="ECO:0007669"/>
    <property type="project" value="UniProtKB-SubCell"/>
</dbReference>
<gene>
    <name evidence="23" type="ORF">UN63_03405</name>
</gene>
<proteinExistence type="inferred from homology"/>
<keyword evidence="17" id="KW-0406">Ion transport</keyword>
<dbReference type="GO" id="GO:0055070">
    <property type="term" value="P:copper ion homeostasis"/>
    <property type="evidence" value="ECO:0007669"/>
    <property type="project" value="TreeGrafter"/>
</dbReference>
<evidence type="ECO:0000256" key="4">
    <source>
        <dbReference type="ARBA" id="ARBA00022448"/>
    </source>
</evidence>
<dbReference type="GO" id="GO:0043682">
    <property type="term" value="F:P-type divalent copper transporter activity"/>
    <property type="evidence" value="ECO:0007669"/>
    <property type="project" value="TreeGrafter"/>
</dbReference>
<keyword evidence="10 21" id="KW-0547">Nucleotide-binding</keyword>
<dbReference type="Pfam" id="PF00702">
    <property type="entry name" value="Hydrolase"/>
    <property type="match status" value="1"/>
</dbReference>
<keyword evidence="11" id="KW-0187">Copper transport</keyword>
<dbReference type="NCBIfam" id="TIGR01511">
    <property type="entry name" value="ATPase-IB1_Cu"/>
    <property type="match status" value="1"/>
</dbReference>
<dbReference type="GO" id="GO:0140581">
    <property type="term" value="F:P-type monovalent copper transporter activity"/>
    <property type="evidence" value="ECO:0007669"/>
    <property type="project" value="UniProtKB-EC"/>
</dbReference>
<dbReference type="Gene3D" id="3.40.50.1000">
    <property type="entry name" value="HAD superfamily/HAD-like"/>
    <property type="match status" value="1"/>
</dbReference>
<dbReference type="RefSeq" id="WP_104485378.1">
    <property type="nucleotide sequence ID" value="NZ_BMYB01000018.1"/>
</dbReference>
<feature type="domain" description="HMA" evidence="22">
    <location>
        <begin position="18"/>
        <end position="83"/>
    </location>
</feature>
<comment type="catalytic activity">
    <reaction evidence="20">
        <text>Cu(+)(in) + ATP + H2O = Cu(+)(out) + ADP + phosphate + H(+)</text>
        <dbReference type="Rhea" id="RHEA:25792"/>
        <dbReference type="ChEBI" id="CHEBI:15377"/>
        <dbReference type="ChEBI" id="CHEBI:15378"/>
        <dbReference type="ChEBI" id="CHEBI:30616"/>
        <dbReference type="ChEBI" id="CHEBI:43474"/>
        <dbReference type="ChEBI" id="CHEBI:49552"/>
        <dbReference type="ChEBI" id="CHEBI:456216"/>
        <dbReference type="EC" id="7.2.2.8"/>
    </reaction>
</comment>
<keyword evidence="15 21" id="KW-1133">Transmembrane helix</keyword>
<dbReference type="GO" id="GO:0060003">
    <property type="term" value="P:copper ion export"/>
    <property type="evidence" value="ECO:0007669"/>
    <property type="project" value="UniProtKB-ARBA"/>
</dbReference>
<dbReference type="CDD" id="cd02094">
    <property type="entry name" value="P-type_ATPase_Cu-like"/>
    <property type="match status" value="1"/>
</dbReference>
<keyword evidence="24" id="KW-1185">Reference proteome</keyword>
<keyword evidence="9" id="KW-0677">Repeat</keyword>
<evidence type="ECO:0000256" key="16">
    <source>
        <dbReference type="ARBA" id="ARBA00023008"/>
    </source>
</evidence>
<dbReference type="InterPro" id="IPR023299">
    <property type="entry name" value="ATPase_P-typ_cyto_dom_N"/>
</dbReference>
<keyword evidence="6" id="KW-0597">Phosphoprotein</keyword>
<dbReference type="GO" id="GO:0005524">
    <property type="term" value="F:ATP binding"/>
    <property type="evidence" value="ECO:0007669"/>
    <property type="project" value="UniProtKB-UniRule"/>
</dbReference>
<dbReference type="SUPFAM" id="SSF81665">
    <property type="entry name" value="Calcium ATPase, transmembrane domain M"/>
    <property type="match status" value="1"/>
</dbReference>
<dbReference type="OrthoDB" id="5593491at2"/>
<dbReference type="InterPro" id="IPR023298">
    <property type="entry name" value="ATPase_P-typ_TM_dom_sf"/>
</dbReference>
<dbReference type="FunFam" id="2.70.150.10:FF:000020">
    <property type="entry name" value="Copper-exporting P-type ATPase A"/>
    <property type="match status" value="1"/>
</dbReference>